<evidence type="ECO:0008006" key="5">
    <source>
        <dbReference type="Google" id="ProtNLM"/>
    </source>
</evidence>
<dbReference type="InterPro" id="IPR027417">
    <property type="entry name" value="P-loop_NTPase"/>
</dbReference>
<keyword evidence="1" id="KW-0547">Nucleotide-binding</keyword>
<evidence type="ECO:0000313" key="4">
    <source>
        <dbReference type="Proteomes" id="UP000514720"/>
    </source>
</evidence>
<dbReference type="Gene3D" id="3.40.50.300">
    <property type="entry name" value="P-loop containing nucleotide triphosphate hydrolases"/>
    <property type="match status" value="1"/>
</dbReference>
<dbReference type="AlphaFoldDB" id="A0A7L7KQW5"/>
<keyword evidence="4" id="KW-1185">Reference proteome</keyword>
<evidence type="ECO:0000256" key="2">
    <source>
        <dbReference type="ARBA" id="ARBA00022840"/>
    </source>
</evidence>
<dbReference type="Pfam" id="PF08433">
    <property type="entry name" value="KTI12"/>
    <property type="match status" value="1"/>
</dbReference>
<dbReference type="SUPFAM" id="SSF52540">
    <property type="entry name" value="P-loop containing nucleoside triphosphate hydrolases"/>
    <property type="match status" value="2"/>
</dbReference>
<reference evidence="3 4" key="1">
    <citation type="submission" date="2020-02" db="EMBL/GenBank/DDBJ databases">
        <authorList>
            <person name="Zheng R.K."/>
            <person name="Sun C.M."/>
        </authorList>
    </citation>
    <scope>NUCLEOTIDE SEQUENCE [LARGE SCALE GENOMIC DNA]</scope>
    <source>
        <strain evidence="4">zrk13</strain>
    </source>
</reference>
<dbReference type="EMBL" id="CP048914">
    <property type="protein sequence ID" value="QMS84672.1"/>
    <property type="molecule type" value="Genomic_DNA"/>
</dbReference>
<keyword evidence="2" id="KW-0067">ATP-binding</keyword>
<evidence type="ECO:0000256" key="1">
    <source>
        <dbReference type="ARBA" id="ARBA00022741"/>
    </source>
</evidence>
<dbReference type="KEGG" id="xcl:G4Z02_02535"/>
<dbReference type="RefSeq" id="WP_258878291.1">
    <property type="nucleotide sequence ID" value="NZ_CP048914.1"/>
</dbReference>
<evidence type="ECO:0000313" key="3">
    <source>
        <dbReference type="EMBL" id="QMS84672.1"/>
    </source>
</evidence>
<protein>
    <recommendedName>
        <fullName evidence="5">Deoxynucleoside kinase domain-containing protein</fullName>
    </recommendedName>
</protein>
<sequence length="282" mass="34087">MKHNILFIEGLPGSGKTTFARRLKKHYEQQGVDVALFNEGDLHPIDLAWCSYCTKDQFDEIIQRFPNIEEALRSVTSIEDGKYISAYTRVSHPSVTQEFYDYMEQFEVYRYTDLQRFLDVHIKRWSYFNLHFDPRKLYIFECILLQNHITELVLNHNASYHDMYQYIETLLQQINNQKPVIYYIKQNNIERTFHRIIEERRSDQPDLYRDWIDNVIRYLDTTKYAEELQFTGIEGMIRYGTYRQETECSILDDLPVDSHVFEPEEDYDRVFTEMIQKEETNE</sequence>
<organism evidence="3 4">
    <name type="scientific">Candidatus Xianfuyuplasma coldseepsis</name>
    <dbReference type="NCBI Taxonomy" id="2782163"/>
    <lineage>
        <taxon>Bacteria</taxon>
        <taxon>Bacillati</taxon>
        <taxon>Mycoplasmatota</taxon>
        <taxon>Mollicutes</taxon>
        <taxon>Candidatus Izemoplasmatales</taxon>
        <taxon>Candidatus Izemoplasmataceae</taxon>
        <taxon>Candidatus Xianfuyuplasma</taxon>
    </lineage>
</organism>
<dbReference type="InterPro" id="IPR013641">
    <property type="entry name" value="KTI12/PSTK"/>
</dbReference>
<accession>A0A7L7KQW5</accession>
<dbReference type="Proteomes" id="UP000514720">
    <property type="component" value="Chromosome"/>
</dbReference>
<name>A0A7L7KQW5_9MOLU</name>
<gene>
    <name evidence="3" type="ORF">G4Z02_02535</name>
</gene>
<proteinExistence type="predicted"/>
<dbReference type="GO" id="GO:0005524">
    <property type="term" value="F:ATP binding"/>
    <property type="evidence" value="ECO:0007669"/>
    <property type="project" value="UniProtKB-KW"/>
</dbReference>